<dbReference type="PANTHER" id="PTHR36307:SF1">
    <property type="entry name" value="FLAGELLA BASAL BODY P-RING FORMATION PROTEIN FLGA"/>
    <property type="match status" value="1"/>
</dbReference>
<dbReference type="AlphaFoldDB" id="A0A231V2R1"/>
<dbReference type="PANTHER" id="PTHR36307">
    <property type="entry name" value="FLAGELLA BASAL BODY P-RING FORMATION PROTEIN FLGA"/>
    <property type="match status" value="1"/>
</dbReference>
<dbReference type="InterPro" id="IPR017585">
    <property type="entry name" value="SAF_FlgA"/>
</dbReference>
<evidence type="ECO:0000259" key="2">
    <source>
        <dbReference type="Pfam" id="PF13144"/>
    </source>
</evidence>
<dbReference type="Pfam" id="PF13144">
    <property type="entry name" value="ChapFlgA"/>
    <property type="match status" value="1"/>
</dbReference>
<keyword evidence="1" id="KW-0574">Periplasm</keyword>
<organism evidence="3 4">
    <name type="scientific">Notoacmeibacter marinus</name>
    <dbReference type="NCBI Taxonomy" id="1876515"/>
    <lineage>
        <taxon>Bacteria</taxon>
        <taxon>Pseudomonadati</taxon>
        <taxon>Pseudomonadota</taxon>
        <taxon>Alphaproteobacteria</taxon>
        <taxon>Hyphomicrobiales</taxon>
        <taxon>Notoacmeibacteraceae</taxon>
        <taxon>Notoacmeibacter</taxon>
    </lineage>
</organism>
<sequence length="163" mass="16964">MAKNASRWPARSPIRGVFAVLFALGFAAPVALPAAAEPVVVATRVIHPGEPLDASVLTTIHTKSRVLSDAPFVSAIAQTNGKVADRTILPQRLILLSSLRKRSAIDAGALVPVTYKSGALTIRMDAVALTSAAPGQAVTLRNRDTGRQIEALAQADGTAVLLP</sequence>
<keyword evidence="4" id="KW-1185">Reference proteome</keyword>
<accession>A0A231V2R1</accession>
<name>A0A231V2R1_9HYPH</name>
<evidence type="ECO:0000313" key="4">
    <source>
        <dbReference type="Proteomes" id="UP000215405"/>
    </source>
</evidence>
<dbReference type="OrthoDB" id="8448733at2"/>
<comment type="similarity">
    <text evidence="1">Belongs to the FlgA family.</text>
</comment>
<keyword evidence="3" id="KW-0969">Cilium</keyword>
<reference evidence="4" key="1">
    <citation type="journal article" date="2017" name="Int. J. Syst. Evol. Microbiol.">
        <title>Notoacmeibacter marinus gen. nov., sp. nov., isolated from the gut of a limpet and proposal of Notoacmeibacteraceae fam. nov. in the order Rhizobiales of the class Alphaproteobacteria.</title>
        <authorList>
            <person name="Huang Z."/>
            <person name="Guo F."/>
            <person name="Lai Q."/>
        </authorList>
    </citation>
    <scope>NUCLEOTIDE SEQUENCE [LARGE SCALE GENOMIC DNA]</scope>
    <source>
        <strain evidence="4">XMTR2A4</strain>
    </source>
</reference>
<comment type="subcellular location">
    <subcellularLocation>
        <location evidence="1">Periplasm</location>
    </subcellularLocation>
</comment>
<dbReference type="InterPro" id="IPR039246">
    <property type="entry name" value="Flagellar_FlgA"/>
</dbReference>
<keyword evidence="3" id="KW-0282">Flagellum</keyword>
<keyword evidence="3" id="KW-0966">Cell projection</keyword>
<dbReference type="GO" id="GO:0042597">
    <property type="term" value="C:periplasmic space"/>
    <property type="evidence" value="ECO:0007669"/>
    <property type="project" value="UniProtKB-SubCell"/>
</dbReference>
<dbReference type="Gene3D" id="2.30.30.760">
    <property type="match status" value="1"/>
</dbReference>
<gene>
    <name evidence="3" type="ORF">B7H23_06110</name>
</gene>
<keyword evidence="1" id="KW-1005">Bacterial flagellum biogenesis</keyword>
<dbReference type="RefSeq" id="WP_094076424.1">
    <property type="nucleotide sequence ID" value="NZ_NBYO01000001.1"/>
</dbReference>
<evidence type="ECO:0000256" key="1">
    <source>
        <dbReference type="RuleBase" id="RU362063"/>
    </source>
</evidence>
<comment type="caution">
    <text evidence="3">The sequence shown here is derived from an EMBL/GenBank/DDBJ whole genome shotgun (WGS) entry which is preliminary data.</text>
</comment>
<comment type="function">
    <text evidence="1">Involved in the assembly process of the P-ring formation. It may associate with FlgF on the rod constituting a structure essential for the P-ring assembly or may act as a modulator protein for the P-ring assembly.</text>
</comment>
<dbReference type="GO" id="GO:0044780">
    <property type="term" value="P:bacterial-type flagellum assembly"/>
    <property type="evidence" value="ECO:0007669"/>
    <property type="project" value="InterPro"/>
</dbReference>
<dbReference type="EMBL" id="NBYO01000001">
    <property type="protein sequence ID" value="OXT02469.1"/>
    <property type="molecule type" value="Genomic_DNA"/>
</dbReference>
<feature type="domain" description="Flagella basal body P-ring formation protein FlgA SAF" evidence="2">
    <location>
        <begin position="38"/>
        <end position="158"/>
    </location>
</feature>
<dbReference type="NCBIfam" id="TIGR03170">
    <property type="entry name" value="flgA_cterm"/>
    <property type="match status" value="1"/>
</dbReference>
<dbReference type="CDD" id="cd11614">
    <property type="entry name" value="SAF_CpaB_FlgA_like"/>
    <property type="match status" value="1"/>
</dbReference>
<protein>
    <recommendedName>
        <fullName evidence="1">Flagella basal body P-ring formation protein FlgA</fullName>
    </recommendedName>
</protein>
<dbReference type="Proteomes" id="UP000215405">
    <property type="component" value="Unassembled WGS sequence"/>
</dbReference>
<evidence type="ECO:0000313" key="3">
    <source>
        <dbReference type="EMBL" id="OXT02469.1"/>
    </source>
</evidence>
<proteinExistence type="inferred from homology"/>